<organism evidence="3 4">
    <name type="scientific">Austropuccinia psidii MF-1</name>
    <dbReference type="NCBI Taxonomy" id="1389203"/>
    <lineage>
        <taxon>Eukaryota</taxon>
        <taxon>Fungi</taxon>
        <taxon>Dikarya</taxon>
        <taxon>Basidiomycota</taxon>
        <taxon>Pucciniomycotina</taxon>
        <taxon>Pucciniomycetes</taxon>
        <taxon>Pucciniales</taxon>
        <taxon>Sphaerophragmiaceae</taxon>
        <taxon>Austropuccinia</taxon>
    </lineage>
</organism>
<evidence type="ECO:0000313" key="4">
    <source>
        <dbReference type="Proteomes" id="UP000765509"/>
    </source>
</evidence>
<reference evidence="3" key="1">
    <citation type="submission" date="2021-03" db="EMBL/GenBank/DDBJ databases">
        <title>Draft genome sequence of rust myrtle Austropuccinia psidii MF-1, a brazilian biotype.</title>
        <authorList>
            <person name="Quecine M.C."/>
            <person name="Pachon D.M.R."/>
            <person name="Bonatelli M.L."/>
            <person name="Correr F.H."/>
            <person name="Franceschini L.M."/>
            <person name="Leite T.F."/>
            <person name="Margarido G.R.A."/>
            <person name="Almeida C.A."/>
            <person name="Ferrarezi J.A."/>
            <person name="Labate C.A."/>
        </authorList>
    </citation>
    <scope>NUCLEOTIDE SEQUENCE</scope>
    <source>
        <strain evidence="3">MF-1</strain>
    </source>
</reference>
<sequence>MVPHGSTYSDILVAIHSNQLASGRTTRRHVSLKDSFESTFEPFSRRGSTSNHHRPVDSLPEAFASSNVYSVNNSGSSHSHSQILNQHLNTPSPTGPISTFDTVGDDFMASPYFKSDISNGEDKLRAKPFWAHSAHQKTIIPNENKPQDKFNPSFAKGTQRNGRQNFTFTRELEALEPISIIASDKVFSSSSTCSSDRSSPPSLKGSPVSFWLQPLDPILREWTEIPNSTMISTTTKCIREVGFHRRSKPSLRQKTERYRDMSFKSRTRTQNWQRPSQPQSISRERRRLKQLLFSAVPFLVALFIFFMITLKAIRGKPLTFKTSRSLSAAIFSDIEAPERDTLLIYRIVGNDLPPRHSSDQTLKNLQFILENESNFSHLPSIIPSRATANRKPNLQVKKFFVLNRIANETQLKKVEDMLRAYGIEDDQILISPFDIKAYQTQPFNWSPAVGWNKEMNRIWGLDNQQAQLADAQFQPKTLPIMDASLNFTLTNPDVTEKWMKMRSEFTMERWRALDFTYHFKNLYAMNNNGGRNFALNHGRTVREARWILPLDGNSFFTPSALYSLILSLRQIESRPDPPSHVVIPMSRILDNEDALAQNFPITSSGPNFHGSPKKMFYKALEEPQVGFRFNSREHFSEKMRYGRRSKLEFLWRLGAIDRSRNLDKRLAIWEVAEKNSITSDSHGSIQRQLKIALTVPETSKQRRLTKSNAKSEDFVRAGGVLRLFSGHKNQEKPSEEARMNRSASRMKGIITFLEAMDEKVARGSPACQRMLQVDCGFADWRLWSLDVMELEKLKKEISMGDEKAAQFAQGLTHISKPLLNDAESILAGSQDVKADANDLRFISATVFILSLTSYLLDDRKYAVGATNLIDLKFLNSSHFKSTTNAFKVDFNAEQKRMRLQANYDGLSYAFPISTYGPSSSPNWMKETDIEYLPFDPQTFDPTLLLDGVRLLNNHWQTSAKQQATQDSTLSTPHLSRAKLLKIFTLQISHLLLNKSVEVSAKQPAKMIQGLHYDLKLSALASFTDDVWLLSRIANRNQLRLPLGLLDPKSSKPLISDPEVSLGIDLYRRFSQGLGNVRLRPFDQKILSFPNRPSQNTSEDFFYFPSQLLKLCPAADVPTNVSPSSFHELMNLLTRATI</sequence>
<proteinExistence type="predicted"/>
<feature type="transmembrane region" description="Helical" evidence="2">
    <location>
        <begin position="291"/>
        <end position="313"/>
    </location>
</feature>
<keyword evidence="2" id="KW-0812">Transmembrane</keyword>
<dbReference type="AlphaFoldDB" id="A0A9Q3CIX8"/>
<keyword evidence="2" id="KW-0472">Membrane</keyword>
<feature type="compositionally biased region" description="Basic and acidic residues" evidence="1">
    <location>
        <begin position="253"/>
        <end position="263"/>
    </location>
</feature>
<protein>
    <submittedName>
        <fullName evidence="3">Uncharacterized protein</fullName>
    </submittedName>
</protein>
<comment type="caution">
    <text evidence="3">The sequence shown here is derived from an EMBL/GenBank/DDBJ whole genome shotgun (WGS) entry which is preliminary data.</text>
</comment>
<feature type="region of interest" description="Disordered" evidence="1">
    <location>
        <begin position="245"/>
        <end position="281"/>
    </location>
</feature>
<dbReference type="Proteomes" id="UP000765509">
    <property type="component" value="Unassembled WGS sequence"/>
</dbReference>
<name>A0A9Q3CIX8_9BASI</name>
<feature type="compositionally biased region" description="Polar residues" evidence="1">
    <location>
        <begin position="268"/>
        <end position="281"/>
    </location>
</feature>
<evidence type="ECO:0000313" key="3">
    <source>
        <dbReference type="EMBL" id="MBW0483935.1"/>
    </source>
</evidence>
<keyword evidence="4" id="KW-1185">Reference proteome</keyword>
<keyword evidence="2" id="KW-1133">Transmembrane helix</keyword>
<dbReference type="OrthoDB" id="63533at2759"/>
<accession>A0A9Q3CIX8</accession>
<dbReference type="EMBL" id="AVOT02007443">
    <property type="protein sequence ID" value="MBW0483935.1"/>
    <property type="molecule type" value="Genomic_DNA"/>
</dbReference>
<gene>
    <name evidence="3" type="ORF">O181_023650</name>
</gene>
<evidence type="ECO:0000256" key="1">
    <source>
        <dbReference type="SAM" id="MobiDB-lite"/>
    </source>
</evidence>
<evidence type="ECO:0000256" key="2">
    <source>
        <dbReference type="SAM" id="Phobius"/>
    </source>
</evidence>